<reference evidence="10 11" key="1">
    <citation type="submission" date="2016-07" db="EMBL/GenBank/DDBJ databases">
        <title>Pervasive Adenine N6-methylation of Active Genes in Fungi.</title>
        <authorList>
            <consortium name="DOE Joint Genome Institute"/>
            <person name="Mondo S.J."/>
            <person name="Dannebaum R.O."/>
            <person name="Kuo R.C."/>
            <person name="Labutti K."/>
            <person name="Haridas S."/>
            <person name="Kuo A."/>
            <person name="Salamov A."/>
            <person name="Ahrendt S.R."/>
            <person name="Lipzen A."/>
            <person name="Sullivan W."/>
            <person name="Andreopoulos W.B."/>
            <person name="Clum A."/>
            <person name="Lindquist E."/>
            <person name="Daum C."/>
            <person name="Ramamoorthy G.K."/>
            <person name="Gryganskyi A."/>
            <person name="Culley D."/>
            <person name="Magnuson J.K."/>
            <person name="James T.Y."/>
            <person name="O'Malley M.A."/>
            <person name="Stajich J.E."/>
            <person name="Spatafora J.W."/>
            <person name="Visel A."/>
            <person name="Grigoriev I.V."/>
        </authorList>
    </citation>
    <scope>NUCLEOTIDE SEQUENCE [LARGE SCALE GENOMIC DNA]</scope>
    <source>
        <strain evidence="10 11">PL171</strain>
    </source>
</reference>
<dbReference type="Pfam" id="PF00735">
    <property type="entry name" value="Septin"/>
    <property type="match status" value="1"/>
</dbReference>
<evidence type="ECO:0000256" key="6">
    <source>
        <dbReference type="RuleBase" id="RU004560"/>
    </source>
</evidence>
<dbReference type="SUPFAM" id="SSF52540">
    <property type="entry name" value="P-loop containing nucleoside triphosphate hydrolases"/>
    <property type="match status" value="1"/>
</dbReference>
<feature type="domain" description="Septin-type G" evidence="9">
    <location>
        <begin position="56"/>
        <end position="329"/>
    </location>
</feature>
<dbReference type="PROSITE" id="PS51719">
    <property type="entry name" value="G_SEPTIN"/>
    <property type="match status" value="1"/>
</dbReference>
<keyword evidence="11" id="KW-1185">Reference proteome</keyword>
<proteinExistence type="inferred from homology"/>
<dbReference type="GO" id="GO:0005525">
    <property type="term" value="F:GTP binding"/>
    <property type="evidence" value="ECO:0007669"/>
    <property type="project" value="UniProtKB-KW"/>
</dbReference>
<keyword evidence="8" id="KW-1133">Transmembrane helix</keyword>
<organism evidence="10 11">
    <name type="scientific">Catenaria anguillulae PL171</name>
    <dbReference type="NCBI Taxonomy" id="765915"/>
    <lineage>
        <taxon>Eukaryota</taxon>
        <taxon>Fungi</taxon>
        <taxon>Fungi incertae sedis</taxon>
        <taxon>Blastocladiomycota</taxon>
        <taxon>Blastocladiomycetes</taxon>
        <taxon>Blastocladiales</taxon>
        <taxon>Catenariaceae</taxon>
        <taxon>Catenaria</taxon>
    </lineage>
</organism>
<evidence type="ECO:0000313" key="10">
    <source>
        <dbReference type="EMBL" id="ORZ40402.1"/>
    </source>
</evidence>
<dbReference type="PIRSF" id="PIRSF006698">
    <property type="entry name" value="Septin"/>
    <property type="match status" value="1"/>
</dbReference>
<feature type="transmembrane region" description="Helical" evidence="8">
    <location>
        <begin position="12"/>
        <end position="36"/>
    </location>
</feature>
<dbReference type="CDD" id="cd01850">
    <property type="entry name" value="CDC_Septin"/>
    <property type="match status" value="1"/>
</dbReference>
<evidence type="ECO:0000313" key="11">
    <source>
        <dbReference type="Proteomes" id="UP000193411"/>
    </source>
</evidence>
<accession>A0A1Y2I4M7</accession>
<dbReference type="GO" id="GO:0032161">
    <property type="term" value="C:cleavage apparatus septin structure"/>
    <property type="evidence" value="ECO:0007669"/>
    <property type="project" value="UniProtKB-ARBA"/>
</dbReference>
<keyword evidence="4 6" id="KW-0342">GTP-binding</keyword>
<dbReference type="Gene3D" id="3.40.50.300">
    <property type="entry name" value="P-loop containing nucleotide triphosphate hydrolases"/>
    <property type="match status" value="1"/>
</dbReference>
<evidence type="ECO:0000256" key="2">
    <source>
        <dbReference type="ARBA" id="ARBA00022741"/>
    </source>
</evidence>
<keyword evidence="5" id="KW-0131">Cell cycle</keyword>
<dbReference type="AlphaFoldDB" id="A0A1Y2I4M7"/>
<sequence length="437" mass="50252">MAHHQHHLTCHAILRACACVPTAFLFIANGITPIALNNFVGFSNLPNQHHRRSVKRGFHFTVMVVGESGLGKATLINTLFNSQLYPDRKPTITTDLQSTLEIKQISEEIVEQGVSLRLTVIDTPGFGDAINNNEDSWKPIIANVEARYDSYLEQELRLNRSQIVDNRIHACLYFIPPTGHALRQIDIEFMKRIAPRVNLVPIIAKSDTLTEEEVQVFKQRIMDDITHHQIPVYHPPTYPDDDPETLNETRAIDSKIPFAVVGSTKEVTTPDGRKVRGRAYPWGVIEVDNEAHNDFVKLRQMLVRTHMEELKLGTDQGLYESYRTSKLRAMGREQEIFSKEINPAASMEEQRLLHEQRLAKMENDMKLVFQQKVQEKEAKLKQSEEELYARHREMRDALERQRSELEDKKRKLEGLIHNAGLNKPTTPEKSRKKGIFK</sequence>
<dbReference type="InterPro" id="IPR016491">
    <property type="entry name" value="Septin"/>
</dbReference>
<dbReference type="EMBL" id="MCFL01000003">
    <property type="protein sequence ID" value="ORZ40402.1"/>
    <property type="molecule type" value="Genomic_DNA"/>
</dbReference>
<dbReference type="Proteomes" id="UP000193411">
    <property type="component" value="Unassembled WGS sequence"/>
</dbReference>
<dbReference type="FunFam" id="3.40.50.300:FF:000162">
    <property type="entry name" value="septin-7 isoform X1"/>
    <property type="match status" value="1"/>
</dbReference>
<dbReference type="InterPro" id="IPR030379">
    <property type="entry name" value="G_SEPTIN_dom"/>
</dbReference>
<dbReference type="InterPro" id="IPR027417">
    <property type="entry name" value="P-loop_NTPase"/>
</dbReference>
<evidence type="ECO:0000256" key="7">
    <source>
        <dbReference type="SAM" id="MobiDB-lite"/>
    </source>
</evidence>
<comment type="similarity">
    <text evidence="6">Belongs to the TRAFAC class TrmE-Era-EngA-EngB-Septin-like GTPase superfamily. Septin GTPase family.</text>
</comment>
<keyword evidence="1" id="KW-0132">Cell division</keyword>
<gene>
    <name evidence="10" type="ORF">BCR44DRAFT_1173908</name>
</gene>
<dbReference type="OrthoDB" id="416553at2759"/>
<name>A0A1Y2I4M7_9FUNG</name>
<keyword evidence="2 6" id="KW-0547">Nucleotide-binding</keyword>
<dbReference type="STRING" id="765915.A0A1Y2I4M7"/>
<dbReference type="GO" id="GO:0000281">
    <property type="term" value="P:mitotic cytokinesis"/>
    <property type="evidence" value="ECO:0007669"/>
    <property type="project" value="UniProtKB-ARBA"/>
</dbReference>
<evidence type="ECO:0000256" key="5">
    <source>
        <dbReference type="ARBA" id="ARBA00023306"/>
    </source>
</evidence>
<evidence type="ECO:0000256" key="4">
    <source>
        <dbReference type="ARBA" id="ARBA00023134"/>
    </source>
</evidence>
<feature type="region of interest" description="Disordered" evidence="7">
    <location>
        <begin position="392"/>
        <end position="437"/>
    </location>
</feature>
<evidence type="ECO:0000256" key="8">
    <source>
        <dbReference type="SAM" id="Phobius"/>
    </source>
</evidence>
<comment type="caution">
    <text evidence="10">The sequence shown here is derived from an EMBL/GenBank/DDBJ whole genome shotgun (WGS) entry which is preliminary data.</text>
</comment>
<keyword evidence="8" id="KW-0472">Membrane</keyword>
<feature type="compositionally biased region" description="Basic and acidic residues" evidence="7">
    <location>
        <begin position="392"/>
        <end position="414"/>
    </location>
</feature>
<keyword evidence="8" id="KW-0812">Transmembrane</keyword>
<dbReference type="PANTHER" id="PTHR18884">
    <property type="entry name" value="SEPTIN"/>
    <property type="match status" value="1"/>
</dbReference>
<evidence type="ECO:0000256" key="3">
    <source>
        <dbReference type="ARBA" id="ARBA00023054"/>
    </source>
</evidence>
<protein>
    <submittedName>
        <fullName evidence="10">Septin 2</fullName>
    </submittedName>
</protein>
<evidence type="ECO:0000259" key="9">
    <source>
        <dbReference type="PROSITE" id="PS51719"/>
    </source>
</evidence>
<dbReference type="GO" id="GO:0031105">
    <property type="term" value="C:septin complex"/>
    <property type="evidence" value="ECO:0007669"/>
    <property type="project" value="UniProtKB-ARBA"/>
</dbReference>
<evidence type="ECO:0000256" key="1">
    <source>
        <dbReference type="ARBA" id="ARBA00022618"/>
    </source>
</evidence>
<keyword evidence="3" id="KW-0175">Coiled coil</keyword>